<sequence>MDLTYLGSVLVIDDFSYFNEDAANTVIDSAIIKGELGGSPQPVTVEVSTTRIRVRKGEEAMAIWGLNTLEFAYSYFDGESHNVVIVHRGSRSLSARSLHLLRSSVQPLALNLIAAISTAYSKLLR</sequence>
<reference evidence="2" key="1">
    <citation type="submission" date="2022-10" db="EMBL/GenBank/DDBJ databases">
        <title>Genome assembly of Pristionchus species.</title>
        <authorList>
            <person name="Yoshida K."/>
            <person name="Sommer R.J."/>
        </authorList>
    </citation>
    <scope>NUCLEOTIDE SEQUENCE [LARGE SCALE GENOMIC DNA]</scope>
    <source>
        <strain evidence="2">RS5460</strain>
    </source>
</reference>
<evidence type="ECO:0000313" key="2">
    <source>
        <dbReference type="Proteomes" id="UP001328107"/>
    </source>
</evidence>
<proteinExistence type="predicted"/>
<name>A0AAN5I0X5_9BILA</name>
<keyword evidence="2" id="KW-1185">Reference proteome</keyword>
<accession>A0AAN5I0X5</accession>
<dbReference type="AlphaFoldDB" id="A0AAN5I0X5"/>
<organism evidence="1 2">
    <name type="scientific">Pristionchus mayeri</name>
    <dbReference type="NCBI Taxonomy" id="1317129"/>
    <lineage>
        <taxon>Eukaryota</taxon>
        <taxon>Metazoa</taxon>
        <taxon>Ecdysozoa</taxon>
        <taxon>Nematoda</taxon>
        <taxon>Chromadorea</taxon>
        <taxon>Rhabditida</taxon>
        <taxon>Rhabditina</taxon>
        <taxon>Diplogasteromorpha</taxon>
        <taxon>Diplogasteroidea</taxon>
        <taxon>Neodiplogasteridae</taxon>
        <taxon>Pristionchus</taxon>
    </lineage>
</organism>
<gene>
    <name evidence="1" type="ORF">PMAYCL1PPCAC_17923</name>
</gene>
<dbReference type="EMBL" id="BTRK01000004">
    <property type="protein sequence ID" value="GMR47728.1"/>
    <property type="molecule type" value="Genomic_DNA"/>
</dbReference>
<protein>
    <submittedName>
        <fullName evidence="1">Uncharacterized protein</fullName>
    </submittedName>
</protein>
<evidence type="ECO:0000313" key="1">
    <source>
        <dbReference type="EMBL" id="GMR47728.1"/>
    </source>
</evidence>
<comment type="caution">
    <text evidence="1">The sequence shown here is derived from an EMBL/GenBank/DDBJ whole genome shotgun (WGS) entry which is preliminary data.</text>
</comment>
<dbReference type="Proteomes" id="UP001328107">
    <property type="component" value="Unassembled WGS sequence"/>
</dbReference>